<dbReference type="AlphaFoldDB" id="A0AAD5WFU2"/>
<evidence type="ECO:0000256" key="1">
    <source>
        <dbReference type="SAM" id="MobiDB-lite"/>
    </source>
</evidence>
<keyword evidence="3" id="KW-1185">Reference proteome</keyword>
<feature type="region of interest" description="Disordered" evidence="1">
    <location>
        <begin position="151"/>
        <end position="180"/>
    </location>
</feature>
<evidence type="ECO:0000313" key="3">
    <source>
        <dbReference type="Proteomes" id="UP001196413"/>
    </source>
</evidence>
<organism evidence="2 3">
    <name type="scientific">Parelaphostrongylus tenuis</name>
    <name type="common">Meningeal worm</name>
    <dbReference type="NCBI Taxonomy" id="148309"/>
    <lineage>
        <taxon>Eukaryota</taxon>
        <taxon>Metazoa</taxon>
        <taxon>Ecdysozoa</taxon>
        <taxon>Nematoda</taxon>
        <taxon>Chromadorea</taxon>
        <taxon>Rhabditida</taxon>
        <taxon>Rhabditina</taxon>
        <taxon>Rhabditomorpha</taxon>
        <taxon>Strongyloidea</taxon>
        <taxon>Metastrongylidae</taxon>
        <taxon>Parelaphostrongylus</taxon>
    </lineage>
</organism>
<gene>
    <name evidence="2" type="ORF">KIN20_029243</name>
</gene>
<dbReference type="EMBL" id="JAHQIW010006100">
    <property type="protein sequence ID" value="KAJ1368168.1"/>
    <property type="molecule type" value="Genomic_DNA"/>
</dbReference>
<protein>
    <submittedName>
        <fullName evidence="2">Uncharacterized protein</fullName>
    </submittedName>
</protein>
<feature type="region of interest" description="Disordered" evidence="1">
    <location>
        <begin position="236"/>
        <end position="258"/>
    </location>
</feature>
<accession>A0AAD5WFU2</accession>
<feature type="region of interest" description="Disordered" evidence="1">
    <location>
        <begin position="40"/>
        <end position="66"/>
    </location>
</feature>
<name>A0AAD5WFU2_PARTN</name>
<reference evidence="2" key="1">
    <citation type="submission" date="2021-06" db="EMBL/GenBank/DDBJ databases">
        <title>Parelaphostrongylus tenuis whole genome reference sequence.</title>
        <authorList>
            <person name="Garwood T.J."/>
            <person name="Larsen P.A."/>
            <person name="Fountain-Jones N.M."/>
            <person name="Garbe J.R."/>
            <person name="Macchietto M.G."/>
            <person name="Kania S.A."/>
            <person name="Gerhold R.W."/>
            <person name="Richards J.E."/>
            <person name="Wolf T.M."/>
        </authorList>
    </citation>
    <scope>NUCLEOTIDE SEQUENCE</scope>
    <source>
        <strain evidence="2">MNPRO001-30</strain>
        <tissue evidence="2">Meninges</tissue>
    </source>
</reference>
<evidence type="ECO:0000313" key="2">
    <source>
        <dbReference type="EMBL" id="KAJ1368168.1"/>
    </source>
</evidence>
<dbReference type="Proteomes" id="UP001196413">
    <property type="component" value="Unassembled WGS sequence"/>
</dbReference>
<proteinExistence type="predicted"/>
<comment type="caution">
    <text evidence="2">The sequence shown here is derived from an EMBL/GenBank/DDBJ whole genome shotgun (WGS) entry which is preliminary data.</text>
</comment>
<sequence>MRVFMSERLDGLPSQRKYLNGNLNADGRPRQNKKQLLQYRGKRPDGTWCSDELNNSSSHPGENELSDWTTKHFPSDFEHVVFEKDRSIDMKFACIQPLASRHSRMSGMTLLKLNPERLERNVGTSGDKQKYSDGISSADAHIRQNKKELLQYRGKRPDGTPCTDESNISSAHPEANELSDWTTSPFHSDWEHVMFDINRSVDLKQKCSNDNSNADGRPRQNKKEWLQYRGKRSNGTWCTDGSNNSSSHPGENELSDWTTSHFHSDSEHVMFEMDCSVDMEDTECPKVYQLVVR</sequence>